<dbReference type="RefSeq" id="WP_175395518.1">
    <property type="nucleotide sequence ID" value="NZ_JABMCB010000176.1"/>
</dbReference>
<keyword evidence="1" id="KW-0472">Membrane</keyword>
<gene>
    <name evidence="2" type="ORF">HP552_10960</name>
</gene>
<comment type="caution">
    <text evidence="2">The sequence shown here is derived from an EMBL/GenBank/DDBJ whole genome shotgun (WGS) entry which is preliminary data.</text>
</comment>
<dbReference type="Proteomes" id="UP000526125">
    <property type="component" value="Unassembled WGS sequence"/>
</dbReference>
<sequence length="213" mass="23989">MTNINISKKVAYFIAIAIILIVAYVFIIPNDSEAAISVNTEKEVFSARADYPVIDTVNQLDENADLIVSGKYTGNREAFFQTDDQGEIVIRASKSEFEVNQVYKGNLTNGIITVAEPAYEDEEAVYTIEGYNLMDIYDDYVLFLGESDTGAYRIVGMYQGQYQIDSDLSTQSFGNKGPETVYFENDQLDHYSSLKEQVFDFLLEAKEDSNLTE</sequence>
<evidence type="ECO:0000313" key="2">
    <source>
        <dbReference type="EMBL" id="NUU75748.1"/>
    </source>
</evidence>
<protein>
    <submittedName>
        <fullName evidence="2">Uncharacterized protein</fullName>
    </submittedName>
</protein>
<proteinExistence type="predicted"/>
<keyword evidence="3" id="KW-1185">Reference proteome</keyword>
<evidence type="ECO:0000313" key="3">
    <source>
        <dbReference type="Proteomes" id="UP000526125"/>
    </source>
</evidence>
<dbReference type="EMBL" id="JABMCB010000176">
    <property type="protein sequence ID" value="NUU75748.1"/>
    <property type="molecule type" value="Genomic_DNA"/>
</dbReference>
<keyword evidence="1" id="KW-1133">Transmembrane helix</keyword>
<feature type="transmembrane region" description="Helical" evidence="1">
    <location>
        <begin position="12"/>
        <end position="29"/>
    </location>
</feature>
<evidence type="ECO:0000256" key="1">
    <source>
        <dbReference type="SAM" id="Phobius"/>
    </source>
</evidence>
<dbReference type="AlphaFoldDB" id="A0A7Y6BVG8"/>
<reference evidence="2 3" key="1">
    <citation type="submission" date="2020-05" db="EMBL/GenBank/DDBJ databases">
        <title>Genome Sequencing of Type Strains.</title>
        <authorList>
            <person name="Lemaire J.F."/>
            <person name="Inderbitzin P."/>
            <person name="Gregorio O.A."/>
            <person name="Collins S.B."/>
            <person name="Wespe N."/>
            <person name="Knight-Connoni V."/>
        </authorList>
    </citation>
    <scope>NUCLEOTIDE SEQUENCE [LARGE SCALE GENOMIC DNA]</scope>
    <source>
        <strain evidence="2 3">LMG 21957</strain>
    </source>
</reference>
<accession>A0A7Y6BVG8</accession>
<keyword evidence="1" id="KW-0812">Transmembrane</keyword>
<organism evidence="2 3">
    <name type="scientific">Paenibacillus xylanilyticus</name>
    <dbReference type="NCBI Taxonomy" id="248903"/>
    <lineage>
        <taxon>Bacteria</taxon>
        <taxon>Bacillati</taxon>
        <taxon>Bacillota</taxon>
        <taxon>Bacilli</taxon>
        <taxon>Bacillales</taxon>
        <taxon>Paenibacillaceae</taxon>
        <taxon>Paenibacillus</taxon>
    </lineage>
</organism>
<name>A0A7Y6BVG8_9BACL</name>